<proteinExistence type="predicted"/>
<dbReference type="EMBL" id="FNAV01000013">
    <property type="protein sequence ID" value="SDF16132.1"/>
    <property type="molecule type" value="Genomic_DNA"/>
</dbReference>
<protein>
    <submittedName>
        <fullName evidence="2">Uncharacterized protein</fullName>
    </submittedName>
</protein>
<dbReference type="Proteomes" id="UP000198994">
    <property type="component" value="Unassembled WGS sequence"/>
</dbReference>
<gene>
    <name evidence="2" type="ORF">SAMN04488105_113165</name>
</gene>
<keyword evidence="1" id="KW-1133">Transmembrane helix</keyword>
<feature type="transmembrane region" description="Helical" evidence="1">
    <location>
        <begin position="114"/>
        <end position="135"/>
    </location>
</feature>
<dbReference type="STRING" id="282683.SAMN04488105_113165"/>
<evidence type="ECO:0000313" key="3">
    <source>
        <dbReference type="Proteomes" id="UP000198994"/>
    </source>
</evidence>
<sequence length="191" mass="21456">MLREEFSDDVLKLRPRELRLGRDAERLLNDVCGTEGERSKSAHKSRLRPDADSINAIRCADCGQVEYISRDYCRCGHYLAGQLMDEFLAWERGLVETRDRLAAAAEEKMKPVRWVGACGMPFIVWPLLHSVFSAGSTALAIWLWLIPGFAIMGFCALIETWITAARDASAHAVETATFEQFLSERVPAPSH</sequence>
<keyword evidence="1" id="KW-0472">Membrane</keyword>
<keyword evidence="1" id="KW-0812">Transmembrane</keyword>
<dbReference type="OrthoDB" id="7838544at2"/>
<dbReference type="RefSeq" id="WP_089962277.1">
    <property type="nucleotide sequence ID" value="NZ_FNAV01000013.1"/>
</dbReference>
<dbReference type="AlphaFoldDB" id="A0A1G7ITR6"/>
<keyword evidence="3" id="KW-1185">Reference proteome</keyword>
<evidence type="ECO:0000256" key="1">
    <source>
        <dbReference type="SAM" id="Phobius"/>
    </source>
</evidence>
<evidence type="ECO:0000313" key="2">
    <source>
        <dbReference type="EMBL" id="SDF16132.1"/>
    </source>
</evidence>
<name>A0A1G7ITR6_9RHOB</name>
<feature type="transmembrane region" description="Helical" evidence="1">
    <location>
        <begin position="141"/>
        <end position="162"/>
    </location>
</feature>
<organism evidence="2 3">
    <name type="scientific">Salipiger thiooxidans</name>
    <dbReference type="NCBI Taxonomy" id="282683"/>
    <lineage>
        <taxon>Bacteria</taxon>
        <taxon>Pseudomonadati</taxon>
        <taxon>Pseudomonadota</taxon>
        <taxon>Alphaproteobacteria</taxon>
        <taxon>Rhodobacterales</taxon>
        <taxon>Roseobacteraceae</taxon>
        <taxon>Salipiger</taxon>
    </lineage>
</organism>
<reference evidence="3" key="1">
    <citation type="submission" date="2016-10" db="EMBL/GenBank/DDBJ databases">
        <authorList>
            <person name="Varghese N."/>
            <person name="Submissions S."/>
        </authorList>
    </citation>
    <scope>NUCLEOTIDE SEQUENCE [LARGE SCALE GENOMIC DNA]</scope>
    <source>
        <strain evidence="3">DSM 10146</strain>
    </source>
</reference>
<accession>A0A1G7ITR6</accession>